<protein>
    <submittedName>
        <fullName evidence="8">Transmembrane domain-containing protein</fullName>
    </submittedName>
</protein>
<feature type="transmembrane region" description="Helical" evidence="7">
    <location>
        <begin position="201"/>
        <end position="221"/>
    </location>
</feature>
<feature type="transmembrane region" description="Helical" evidence="7">
    <location>
        <begin position="241"/>
        <end position="261"/>
    </location>
</feature>
<keyword evidence="5 7" id="KW-0472">Membrane</keyword>
<organism evidence="8">
    <name type="scientific">Trepomonas sp. PC1</name>
    <dbReference type="NCBI Taxonomy" id="1076344"/>
    <lineage>
        <taxon>Eukaryota</taxon>
        <taxon>Metamonada</taxon>
        <taxon>Diplomonadida</taxon>
        <taxon>Hexamitidae</taxon>
        <taxon>Hexamitinae</taxon>
        <taxon>Trepomonas</taxon>
    </lineage>
</organism>
<evidence type="ECO:0000256" key="2">
    <source>
        <dbReference type="ARBA" id="ARBA00022475"/>
    </source>
</evidence>
<dbReference type="InterPro" id="IPR051327">
    <property type="entry name" value="MATE_MepA_subfamily"/>
</dbReference>
<evidence type="ECO:0000256" key="7">
    <source>
        <dbReference type="SAM" id="Phobius"/>
    </source>
</evidence>
<sequence>LQQMTENDENPNYIPKPKQQLTQQEENELEGRNDADFRNKVKAKLQEQVLNGSQIVLLFNLFVPQLIALLVEVICNYVSIYFQVQQYGSDYYEAALIYVSFLFIVSKYISQAIAQMHSIKLAEMMQQNKPAEEIQDIVSYHFKAQVIIGILLSVIGIAISFVLPSFPTFATYVQVSAVFVPVCTALSSSYSIVYLIENRRLLMFGLTVAKPILQLFLEVFIYSFQTTVTSSEVTTTVQTNWPTTTAVVVSNLVVAIWIVWFNHGKSALGVSNLEEFPQLKFWDWDFKKLVYSAKLLPAAIGGFSQILFYFAVIKSEINVETTYNDPADRLKMYYQVFVFAIFGQLFRAVAVAGSSLFVQVAVANKIAENLNRINSVKIIVVLAAAVVNLLLYLLLTSMPILQIFSNADVVGVDISQTLLFITIAGFGQVITEICTAQSVIDGKWLLVVIIPVVKLVQILIVDNYATTEIGDGADYAMMLFFTEISSVGAGLLIIIVDILLKILEMKRIEKIKGKKKVNKHRNIGELLAGLK</sequence>
<feature type="transmembrane region" description="Helical" evidence="7">
    <location>
        <begin position="55"/>
        <end position="79"/>
    </location>
</feature>
<feature type="transmembrane region" description="Helical" evidence="7">
    <location>
        <begin position="477"/>
        <end position="500"/>
    </location>
</feature>
<dbReference type="AlphaFoldDB" id="A0A146K7S3"/>
<feature type="transmembrane region" description="Helical" evidence="7">
    <location>
        <begin position="445"/>
        <end position="465"/>
    </location>
</feature>
<keyword evidence="4 7" id="KW-1133">Transmembrane helix</keyword>
<evidence type="ECO:0000256" key="3">
    <source>
        <dbReference type="ARBA" id="ARBA00022692"/>
    </source>
</evidence>
<evidence type="ECO:0000256" key="5">
    <source>
        <dbReference type="ARBA" id="ARBA00023136"/>
    </source>
</evidence>
<feature type="transmembrane region" description="Helical" evidence="7">
    <location>
        <begin position="146"/>
        <end position="166"/>
    </location>
</feature>
<feature type="transmembrane region" description="Helical" evidence="7">
    <location>
        <begin position="375"/>
        <end position="394"/>
    </location>
</feature>
<dbReference type="PANTHER" id="PTHR43823:SF3">
    <property type="entry name" value="MULTIDRUG EXPORT PROTEIN MEPA"/>
    <property type="match status" value="1"/>
</dbReference>
<dbReference type="EMBL" id="GDID01005067">
    <property type="protein sequence ID" value="JAP91539.1"/>
    <property type="molecule type" value="Transcribed_RNA"/>
</dbReference>
<evidence type="ECO:0000256" key="6">
    <source>
        <dbReference type="SAM" id="MobiDB-lite"/>
    </source>
</evidence>
<keyword evidence="3 7" id="KW-0812">Transmembrane</keyword>
<reference evidence="8" key="1">
    <citation type="submission" date="2015-07" db="EMBL/GenBank/DDBJ databases">
        <title>Adaptation to a free-living lifestyle via gene acquisitions in the diplomonad Trepomonas sp. PC1.</title>
        <authorList>
            <person name="Xu F."/>
            <person name="Jerlstrom-Hultqvist J."/>
            <person name="Kolisko M."/>
            <person name="Simpson A.G.B."/>
            <person name="Roger A.J."/>
            <person name="Svard S.G."/>
            <person name="Andersson J.O."/>
        </authorList>
    </citation>
    <scope>NUCLEOTIDE SEQUENCE</scope>
    <source>
        <strain evidence="8">PC1</strain>
    </source>
</reference>
<comment type="subcellular location">
    <subcellularLocation>
        <location evidence="1">Cell membrane</location>
        <topology evidence="1">Multi-pass membrane protein</topology>
    </subcellularLocation>
</comment>
<evidence type="ECO:0000256" key="1">
    <source>
        <dbReference type="ARBA" id="ARBA00004651"/>
    </source>
</evidence>
<feature type="transmembrane region" description="Helical" evidence="7">
    <location>
        <begin position="414"/>
        <end position="433"/>
    </location>
</feature>
<feature type="transmembrane region" description="Helical" evidence="7">
    <location>
        <begin position="333"/>
        <end position="363"/>
    </location>
</feature>
<dbReference type="PANTHER" id="PTHR43823">
    <property type="entry name" value="SPORULATION PROTEIN YKVU"/>
    <property type="match status" value="1"/>
</dbReference>
<feature type="transmembrane region" description="Helical" evidence="7">
    <location>
        <begin position="172"/>
        <end position="194"/>
    </location>
</feature>
<evidence type="ECO:0000256" key="4">
    <source>
        <dbReference type="ARBA" id="ARBA00022989"/>
    </source>
</evidence>
<keyword evidence="2" id="KW-1003">Cell membrane</keyword>
<evidence type="ECO:0000313" key="8">
    <source>
        <dbReference type="EMBL" id="JAP91539.1"/>
    </source>
</evidence>
<feature type="non-terminal residue" evidence="8">
    <location>
        <position position="1"/>
    </location>
</feature>
<gene>
    <name evidence="8" type="ORF">TPC1_16818</name>
</gene>
<name>A0A146K7S3_9EUKA</name>
<proteinExistence type="predicted"/>
<feature type="transmembrane region" description="Helical" evidence="7">
    <location>
        <begin position="295"/>
        <end position="313"/>
    </location>
</feature>
<dbReference type="GO" id="GO:0005886">
    <property type="term" value="C:plasma membrane"/>
    <property type="evidence" value="ECO:0007669"/>
    <property type="project" value="UniProtKB-SubCell"/>
</dbReference>
<accession>A0A146K7S3</accession>
<feature type="transmembrane region" description="Helical" evidence="7">
    <location>
        <begin position="91"/>
        <end position="110"/>
    </location>
</feature>
<feature type="region of interest" description="Disordered" evidence="6">
    <location>
        <begin position="1"/>
        <end position="33"/>
    </location>
</feature>